<dbReference type="GO" id="GO:0000213">
    <property type="term" value="F:tRNA-intron lyase activity"/>
    <property type="evidence" value="ECO:0007669"/>
    <property type="project" value="UniProtKB-EC"/>
</dbReference>
<evidence type="ECO:0000313" key="7">
    <source>
        <dbReference type="EMBL" id="GMH89457.1"/>
    </source>
</evidence>
<dbReference type="EC" id="4.6.1.16" evidence="2"/>
<dbReference type="Proteomes" id="UP001162640">
    <property type="component" value="Unassembled WGS sequence"/>
</dbReference>
<dbReference type="CDD" id="cd22363">
    <property type="entry name" value="tRNA-intron_lyase_C"/>
    <property type="match status" value="1"/>
</dbReference>
<dbReference type="EMBL" id="BLQM01000430">
    <property type="protein sequence ID" value="GMH89457.1"/>
    <property type="molecule type" value="Genomic_DNA"/>
</dbReference>
<evidence type="ECO:0000256" key="5">
    <source>
        <dbReference type="SAM" id="MobiDB-lite"/>
    </source>
</evidence>
<accession>A0A9W7BFG6</accession>
<evidence type="ECO:0000256" key="3">
    <source>
        <dbReference type="ARBA" id="ARBA00034031"/>
    </source>
</evidence>
<dbReference type="AlphaFoldDB" id="A0A9W7BFG6"/>
<feature type="coiled-coil region" evidence="4">
    <location>
        <begin position="71"/>
        <end position="105"/>
    </location>
</feature>
<evidence type="ECO:0000313" key="8">
    <source>
        <dbReference type="Proteomes" id="UP001162640"/>
    </source>
</evidence>
<evidence type="ECO:0000256" key="4">
    <source>
        <dbReference type="SAM" id="Coils"/>
    </source>
</evidence>
<evidence type="ECO:0000256" key="1">
    <source>
        <dbReference type="ARBA" id="ARBA00008078"/>
    </source>
</evidence>
<dbReference type="InterPro" id="IPR011856">
    <property type="entry name" value="tRNA_endonuc-like_dom_sf"/>
</dbReference>
<feature type="region of interest" description="Disordered" evidence="5">
    <location>
        <begin position="429"/>
        <end position="470"/>
    </location>
</feature>
<organism evidence="7 8">
    <name type="scientific">Triparma laevis f. inornata</name>
    <dbReference type="NCBI Taxonomy" id="1714386"/>
    <lineage>
        <taxon>Eukaryota</taxon>
        <taxon>Sar</taxon>
        <taxon>Stramenopiles</taxon>
        <taxon>Ochrophyta</taxon>
        <taxon>Bolidophyceae</taxon>
        <taxon>Parmales</taxon>
        <taxon>Triparmaceae</taxon>
        <taxon>Triparma</taxon>
    </lineage>
</organism>
<evidence type="ECO:0000259" key="6">
    <source>
        <dbReference type="Pfam" id="PF01974"/>
    </source>
</evidence>
<feature type="domain" description="tRNA intron endonuclease catalytic" evidence="6">
    <location>
        <begin position="309"/>
        <end position="396"/>
    </location>
</feature>
<comment type="catalytic activity">
    <reaction evidence="3">
        <text>pretRNA = a 3'-half-tRNA molecule with a 5'-OH end + a 5'-half-tRNA molecule with a 2',3'-cyclic phosphate end + an intron with a 2',3'-cyclic phosphate and a 5'-hydroxyl terminus.</text>
        <dbReference type="EC" id="4.6.1.16"/>
    </reaction>
</comment>
<name>A0A9W7BFG6_9STRA</name>
<dbReference type="InterPro" id="IPR006677">
    <property type="entry name" value="tRNA_intron_Endonuc_cat-like"/>
</dbReference>
<keyword evidence="4" id="KW-0175">Coiled coil</keyword>
<feature type="compositionally biased region" description="Basic and acidic residues" evidence="5">
    <location>
        <begin position="436"/>
        <end position="461"/>
    </location>
</feature>
<gene>
    <name evidence="7" type="ORF">TL16_g11463</name>
</gene>
<dbReference type="SUPFAM" id="SSF53032">
    <property type="entry name" value="tRNA-intron endonuclease catalytic domain-like"/>
    <property type="match status" value="1"/>
</dbReference>
<dbReference type="GO" id="GO:0006388">
    <property type="term" value="P:tRNA splicing, via endonucleolytic cleavage and ligation"/>
    <property type="evidence" value="ECO:0007669"/>
    <property type="project" value="InterPro"/>
</dbReference>
<proteinExistence type="inferred from homology"/>
<feature type="non-terminal residue" evidence="7">
    <location>
        <position position="470"/>
    </location>
</feature>
<sequence>MSAPPSAPCAVPTSTCTLIHSPTFSNLLCSTLRQPSNYIGLPTIRPSSHLEALLHKTSMGRKVRKNEEGEVVGKERAVEDVVRDKEEVERELQRLEELFVDEDNINKKDPNYFLLMKSRARLRHLTNLLSEIRTLKNNAETDTLQALGIADEYDQNRKCPLMLSDAAFRYARSSGNLRRTRGEKETKGFEGEGEGFFEGKKVERCEGFAGEWVKRVKGEQEEAVNERMEEEGIRTMPYTVTPEVWRRMNPLNETGGGGGGVVGGLATVKGRGRDGDNDPKAQEIPFSPLPTISKEMEEVASLPTTPLAVVYADLQAMGLHVSCGAKFGSDFLIYDGPRDGRHAFGGVRCYGYRKPVRKGGEVGSGLKPPSAPDLAGFVRGLNTVGKIGLLAFVEEQVERREGEGLVCLGYRVGYVDLVLEKILSAETHKKRGRTEKRKDMTKNLSKEDQVDGSERGRESGKKKNKTKTYI</sequence>
<dbReference type="Pfam" id="PF01974">
    <property type="entry name" value="tRNA_int_endo"/>
    <property type="match status" value="1"/>
</dbReference>
<dbReference type="InterPro" id="IPR036167">
    <property type="entry name" value="tRNA_intron_Endo_cat-like_sf"/>
</dbReference>
<dbReference type="GO" id="GO:0003676">
    <property type="term" value="F:nucleic acid binding"/>
    <property type="evidence" value="ECO:0007669"/>
    <property type="project" value="InterPro"/>
</dbReference>
<comment type="caution">
    <text evidence="7">The sequence shown here is derived from an EMBL/GenBank/DDBJ whole genome shotgun (WGS) entry which is preliminary data.</text>
</comment>
<dbReference type="Gene3D" id="3.40.1350.10">
    <property type="match status" value="1"/>
</dbReference>
<comment type="similarity">
    <text evidence="1">Belongs to the tRNA-intron endonuclease family.</text>
</comment>
<protein>
    <recommendedName>
        <fullName evidence="2">tRNA-intron lyase</fullName>
        <ecNumber evidence="2">4.6.1.16</ecNumber>
    </recommendedName>
</protein>
<reference evidence="8" key="1">
    <citation type="journal article" date="2023" name="Commun. Biol.">
        <title>Genome analysis of Parmales, the sister group of diatoms, reveals the evolutionary specialization of diatoms from phago-mixotrophs to photoautotrophs.</title>
        <authorList>
            <person name="Ban H."/>
            <person name="Sato S."/>
            <person name="Yoshikawa S."/>
            <person name="Yamada K."/>
            <person name="Nakamura Y."/>
            <person name="Ichinomiya M."/>
            <person name="Sato N."/>
            <person name="Blanc-Mathieu R."/>
            <person name="Endo H."/>
            <person name="Kuwata A."/>
            <person name="Ogata H."/>
        </authorList>
    </citation>
    <scope>NUCLEOTIDE SEQUENCE [LARGE SCALE GENOMIC DNA]</scope>
</reference>
<dbReference type="GO" id="GO:0005634">
    <property type="term" value="C:nucleus"/>
    <property type="evidence" value="ECO:0007669"/>
    <property type="project" value="UniProtKB-ARBA"/>
</dbReference>
<evidence type="ECO:0000256" key="2">
    <source>
        <dbReference type="ARBA" id="ARBA00012573"/>
    </source>
</evidence>